<evidence type="ECO:0000256" key="2">
    <source>
        <dbReference type="SAM" id="MobiDB-lite"/>
    </source>
</evidence>
<sequence>MLIERRTLDNKDARTLKERSTASKTQNALNLWNVLKTKDGRDLPIICCCLDELGHGDIAQDLLQSTPEELMDYFEEEVRLQWENILDALERQQKSLDESNEKLEKITEHLQECKGANNGSQLLEEIKEMRLDIKSLLSSREDEKKFLQDLVREKNIMAEELEVKTKLYDQSQKELAQLQGNLRSVKSQLEEIMKKKTFLEQELEQLKTSDLKCIIEGQLNDLKDDMNKRMNEFRQNLVGWKAVQHVEMRSGCGETSLQTQKQAQSPHPMSENRSNKFEAPSPRKLWRPLNSLFGDVN</sequence>
<organism evidence="3">
    <name type="scientific">Darwinula stevensoni</name>
    <dbReference type="NCBI Taxonomy" id="69355"/>
    <lineage>
        <taxon>Eukaryota</taxon>
        <taxon>Metazoa</taxon>
        <taxon>Ecdysozoa</taxon>
        <taxon>Arthropoda</taxon>
        <taxon>Crustacea</taxon>
        <taxon>Oligostraca</taxon>
        <taxon>Ostracoda</taxon>
        <taxon>Podocopa</taxon>
        <taxon>Podocopida</taxon>
        <taxon>Darwinulocopina</taxon>
        <taxon>Darwinuloidea</taxon>
        <taxon>Darwinulidae</taxon>
        <taxon>Darwinula</taxon>
    </lineage>
</organism>
<evidence type="ECO:0000313" key="3">
    <source>
        <dbReference type="EMBL" id="CAD7252991.1"/>
    </source>
</evidence>
<name>A0A7R9AEY4_9CRUS</name>
<protein>
    <submittedName>
        <fullName evidence="3">Uncharacterized protein</fullName>
    </submittedName>
</protein>
<dbReference type="AlphaFoldDB" id="A0A7R9AEY4"/>
<gene>
    <name evidence="3" type="ORF">DSTB1V02_LOCUS12742</name>
</gene>
<feature type="coiled-coil region" evidence="1">
    <location>
        <begin position="86"/>
        <end position="116"/>
    </location>
</feature>
<feature type="region of interest" description="Disordered" evidence="2">
    <location>
        <begin position="251"/>
        <end position="282"/>
    </location>
</feature>
<keyword evidence="1" id="KW-0175">Coiled coil</keyword>
<dbReference type="EMBL" id="LR904654">
    <property type="protein sequence ID" value="CAD7252991.1"/>
    <property type="molecule type" value="Genomic_DNA"/>
</dbReference>
<keyword evidence="4" id="KW-1185">Reference proteome</keyword>
<feature type="coiled-coil region" evidence="1">
    <location>
        <begin position="161"/>
        <end position="209"/>
    </location>
</feature>
<accession>A0A7R9AEY4</accession>
<proteinExistence type="predicted"/>
<dbReference type="EMBL" id="CAJPEV010005137">
    <property type="protein sequence ID" value="CAG0902796.1"/>
    <property type="molecule type" value="Genomic_DNA"/>
</dbReference>
<feature type="compositionally biased region" description="Polar residues" evidence="2">
    <location>
        <begin position="253"/>
        <end position="267"/>
    </location>
</feature>
<evidence type="ECO:0000313" key="4">
    <source>
        <dbReference type="Proteomes" id="UP000677054"/>
    </source>
</evidence>
<dbReference type="Proteomes" id="UP000677054">
    <property type="component" value="Unassembled WGS sequence"/>
</dbReference>
<evidence type="ECO:0000256" key="1">
    <source>
        <dbReference type="SAM" id="Coils"/>
    </source>
</evidence>
<reference evidence="3" key="1">
    <citation type="submission" date="2020-11" db="EMBL/GenBank/DDBJ databases">
        <authorList>
            <person name="Tran Van P."/>
        </authorList>
    </citation>
    <scope>NUCLEOTIDE SEQUENCE</scope>
</reference>